<name>A0A9N8X0S2_9BURK</name>
<proteinExistence type="predicted"/>
<comment type="caution">
    <text evidence="1">The sequence shown here is derived from an EMBL/GenBank/DDBJ whole genome shotgun (WGS) entry which is preliminary data.</text>
</comment>
<dbReference type="Proteomes" id="UP000789704">
    <property type="component" value="Unassembled WGS sequence"/>
</dbReference>
<dbReference type="RefSeq" id="WP_228874369.1">
    <property type="nucleotide sequence ID" value="NZ_CAJQYZ010000001.1"/>
</dbReference>
<sequence length="79" mass="8701">MVLRQQYGGLLTMAGLSNPTAASRICEFTLPGRSEANANVNVSAYLPEGSAQWKQWLASKRHLFGTGWLDDSVLMRLAF</sequence>
<evidence type="ECO:0000313" key="1">
    <source>
        <dbReference type="EMBL" id="CAG4886928.1"/>
    </source>
</evidence>
<reference evidence="1" key="1">
    <citation type="submission" date="2021-04" db="EMBL/GenBank/DDBJ databases">
        <authorList>
            <person name="Vanwijnsberghe S."/>
        </authorList>
    </citation>
    <scope>NUCLEOTIDE SEQUENCE</scope>
    <source>
        <strain evidence="1">LMG 31841</strain>
    </source>
</reference>
<gene>
    <name evidence="1" type="ORF">LMG31841_00294</name>
</gene>
<dbReference type="AlphaFoldDB" id="A0A9N8X0S2"/>
<dbReference type="EMBL" id="CAJQZC010000001">
    <property type="protein sequence ID" value="CAG4886928.1"/>
    <property type="molecule type" value="Genomic_DNA"/>
</dbReference>
<accession>A0A9N8X0S2</accession>
<organism evidence="1 2">
    <name type="scientific">Paraburkholderia saeva</name>
    <dbReference type="NCBI Taxonomy" id="2777537"/>
    <lineage>
        <taxon>Bacteria</taxon>
        <taxon>Pseudomonadati</taxon>
        <taxon>Pseudomonadota</taxon>
        <taxon>Betaproteobacteria</taxon>
        <taxon>Burkholderiales</taxon>
        <taxon>Burkholderiaceae</taxon>
        <taxon>Paraburkholderia</taxon>
    </lineage>
</organism>
<protein>
    <submittedName>
        <fullName evidence="1">Uncharacterized protein</fullName>
    </submittedName>
</protein>
<keyword evidence="2" id="KW-1185">Reference proteome</keyword>
<evidence type="ECO:0000313" key="2">
    <source>
        <dbReference type="Proteomes" id="UP000789704"/>
    </source>
</evidence>